<evidence type="ECO:0000313" key="2">
    <source>
        <dbReference type="EMBL" id="GHH86420.1"/>
    </source>
</evidence>
<organism evidence="2 3">
    <name type="scientific">Streptomyces sulfonofaciens</name>
    <dbReference type="NCBI Taxonomy" id="68272"/>
    <lineage>
        <taxon>Bacteria</taxon>
        <taxon>Bacillati</taxon>
        <taxon>Actinomycetota</taxon>
        <taxon>Actinomycetes</taxon>
        <taxon>Kitasatosporales</taxon>
        <taxon>Streptomycetaceae</taxon>
        <taxon>Streptomyces</taxon>
    </lineage>
</organism>
<dbReference type="EMBL" id="BNCD01000022">
    <property type="protein sequence ID" value="GHH86420.1"/>
    <property type="molecule type" value="Genomic_DNA"/>
</dbReference>
<evidence type="ECO:0008006" key="4">
    <source>
        <dbReference type="Google" id="ProtNLM"/>
    </source>
</evidence>
<feature type="chain" id="PRO_5039665474" description="Secreted protein" evidence="1">
    <location>
        <begin position="28"/>
        <end position="139"/>
    </location>
</feature>
<dbReference type="Proteomes" id="UP000603708">
    <property type="component" value="Unassembled WGS sequence"/>
</dbReference>
<protein>
    <recommendedName>
        <fullName evidence="4">Secreted protein</fullName>
    </recommendedName>
</protein>
<proteinExistence type="predicted"/>
<dbReference type="AlphaFoldDB" id="A0A919GKC2"/>
<feature type="signal peptide" evidence="1">
    <location>
        <begin position="1"/>
        <end position="27"/>
    </location>
</feature>
<comment type="caution">
    <text evidence="2">The sequence shown here is derived from an EMBL/GenBank/DDBJ whole genome shotgun (WGS) entry which is preliminary data.</text>
</comment>
<keyword evidence="1" id="KW-0732">Signal</keyword>
<reference evidence="2" key="2">
    <citation type="submission" date="2020-09" db="EMBL/GenBank/DDBJ databases">
        <authorList>
            <person name="Sun Q."/>
            <person name="Ohkuma M."/>
        </authorList>
    </citation>
    <scope>NUCLEOTIDE SEQUENCE</scope>
    <source>
        <strain evidence="2">JCM 5069</strain>
    </source>
</reference>
<sequence length="139" mass="14510">MRAHLAAALGTAVLTAGVLSGAPAAEAQTSAAYAFHVPNGNTWTDGTVTFYNRSVLVEGVHKSVDATSMETCRATYAYTLDINSHELGRNGSDTADTACGNSRSFSFTVPADVAGGAAFVRICLDDGYYKDLTCLRYGG</sequence>
<gene>
    <name evidence="2" type="ORF">GCM10018793_58240</name>
</gene>
<dbReference type="RefSeq" id="WP_189937132.1">
    <property type="nucleotide sequence ID" value="NZ_BNCD01000022.1"/>
</dbReference>
<evidence type="ECO:0000313" key="3">
    <source>
        <dbReference type="Proteomes" id="UP000603708"/>
    </source>
</evidence>
<accession>A0A919GKC2</accession>
<name>A0A919GKC2_9ACTN</name>
<evidence type="ECO:0000256" key="1">
    <source>
        <dbReference type="SAM" id="SignalP"/>
    </source>
</evidence>
<reference evidence="2" key="1">
    <citation type="journal article" date="2014" name="Int. J. Syst. Evol. Microbiol.">
        <title>Complete genome sequence of Corynebacterium casei LMG S-19264T (=DSM 44701T), isolated from a smear-ripened cheese.</title>
        <authorList>
            <consortium name="US DOE Joint Genome Institute (JGI-PGF)"/>
            <person name="Walter F."/>
            <person name="Albersmeier A."/>
            <person name="Kalinowski J."/>
            <person name="Ruckert C."/>
        </authorList>
    </citation>
    <scope>NUCLEOTIDE SEQUENCE</scope>
    <source>
        <strain evidence="2">JCM 5069</strain>
    </source>
</reference>
<keyword evidence="3" id="KW-1185">Reference proteome</keyword>